<sequence>MMSFTIASVVALLATSASAIPFPFDTTSLTKNLLPRQETLPPTCTNYCSVSAGCVCIRRPTNCLANYTVEAGDNCGTIVDKYNSFTATELYKWNPEIGKQCYGLQAYVPVCINVAGYEFEGAVEGGDLKTPDQTPIPIMPEITADCTKFEYVDKTGEPALSTILTSNDITQRQWNVWNYNNDSDSSFYAYAQFWNCVSVS</sequence>
<name>A0A6A5ZCL2_9PLEO</name>
<dbReference type="InterPro" id="IPR018392">
    <property type="entry name" value="LysM"/>
</dbReference>
<evidence type="ECO:0000313" key="6">
    <source>
        <dbReference type="Proteomes" id="UP000799770"/>
    </source>
</evidence>
<dbReference type="CDD" id="cd00118">
    <property type="entry name" value="LysM"/>
    <property type="match status" value="1"/>
</dbReference>
<proteinExistence type="predicted"/>
<dbReference type="AlphaFoldDB" id="A0A6A5ZCL2"/>
<feature type="signal peptide" evidence="3">
    <location>
        <begin position="1"/>
        <end position="19"/>
    </location>
</feature>
<dbReference type="EMBL" id="ML977320">
    <property type="protein sequence ID" value="KAF2116497.1"/>
    <property type="molecule type" value="Genomic_DNA"/>
</dbReference>
<dbReference type="PANTHER" id="PTHR34997:SF1">
    <property type="entry name" value="PEPTIDOGLYCAN-BINDING LYSIN DOMAIN"/>
    <property type="match status" value="1"/>
</dbReference>
<keyword evidence="2" id="KW-0843">Virulence</keyword>
<keyword evidence="3" id="KW-0732">Signal</keyword>
<dbReference type="SUPFAM" id="SSF54106">
    <property type="entry name" value="LysM domain"/>
    <property type="match status" value="1"/>
</dbReference>
<evidence type="ECO:0000256" key="3">
    <source>
        <dbReference type="SAM" id="SignalP"/>
    </source>
</evidence>
<organism evidence="5 6">
    <name type="scientific">Lophiotrema nucula</name>
    <dbReference type="NCBI Taxonomy" id="690887"/>
    <lineage>
        <taxon>Eukaryota</taxon>
        <taxon>Fungi</taxon>
        <taxon>Dikarya</taxon>
        <taxon>Ascomycota</taxon>
        <taxon>Pezizomycotina</taxon>
        <taxon>Dothideomycetes</taxon>
        <taxon>Pleosporomycetidae</taxon>
        <taxon>Pleosporales</taxon>
        <taxon>Lophiotremataceae</taxon>
        <taxon>Lophiotrema</taxon>
    </lineage>
</organism>
<dbReference type="GO" id="GO:0008061">
    <property type="term" value="F:chitin binding"/>
    <property type="evidence" value="ECO:0007669"/>
    <property type="project" value="UniProtKB-KW"/>
</dbReference>
<dbReference type="PROSITE" id="PS51782">
    <property type="entry name" value="LYSM"/>
    <property type="match status" value="1"/>
</dbReference>
<dbReference type="Gene3D" id="3.10.350.10">
    <property type="entry name" value="LysM domain"/>
    <property type="match status" value="1"/>
</dbReference>
<accession>A0A6A5ZCL2</accession>
<dbReference type="PANTHER" id="PTHR34997">
    <property type="entry name" value="AM15"/>
    <property type="match status" value="1"/>
</dbReference>
<protein>
    <recommendedName>
        <fullName evidence="4">LysM domain-containing protein</fullName>
    </recommendedName>
</protein>
<evidence type="ECO:0000313" key="5">
    <source>
        <dbReference type="EMBL" id="KAF2116497.1"/>
    </source>
</evidence>
<keyword evidence="1" id="KW-0147">Chitin-binding</keyword>
<reference evidence="5" key="1">
    <citation type="journal article" date="2020" name="Stud. Mycol.">
        <title>101 Dothideomycetes genomes: a test case for predicting lifestyles and emergence of pathogens.</title>
        <authorList>
            <person name="Haridas S."/>
            <person name="Albert R."/>
            <person name="Binder M."/>
            <person name="Bloem J."/>
            <person name="Labutti K."/>
            <person name="Salamov A."/>
            <person name="Andreopoulos B."/>
            <person name="Baker S."/>
            <person name="Barry K."/>
            <person name="Bills G."/>
            <person name="Bluhm B."/>
            <person name="Cannon C."/>
            <person name="Castanera R."/>
            <person name="Culley D."/>
            <person name="Daum C."/>
            <person name="Ezra D."/>
            <person name="Gonzalez J."/>
            <person name="Henrissat B."/>
            <person name="Kuo A."/>
            <person name="Liang C."/>
            <person name="Lipzen A."/>
            <person name="Lutzoni F."/>
            <person name="Magnuson J."/>
            <person name="Mondo S."/>
            <person name="Nolan M."/>
            <person name="Ohm R."/>
            <person name="Pangilinan J."/>
            <person name="Park H.-J."/>
            <person name="Ramirez L."/>
            <person name="Alfaro M."/>
            <person name="Sun H."/>
            <person name="Tritt A."/>
            <person name="Yoshinaga Y."/>
            <person name="Zwiers L.-H."/>
            <person name="Turgeon B."/>
            <person name="Goodwin S."/>
            <person name="Spatafora J."/>
            <person name="Crous P."/>
            <person name="Grigoriev I."/>
        </authorList>
    </citation>
    <scope>NUCLEOTIDE SEQUENCE</scope>
    <source>
        <strain evidence="5">CBS 627.86</strain>
    </source>
</reference>
<dbReference type="InterPro" id="IPR036779">
    <property type="entry name" value="LysM_dom_sf"/>
</dbReference>
<dbReference type="OrthoDB" id="2281372at2759"/>
<keyword evidence="6" id="KW-1185">Reference proteome</keyword>
<dbReference type="InterPro" id="IPR052210">
    <property type="entry name" value="LysM1-like"/>
</dbReference>
<evidence type="ECO:0000256" key="2">
    <source>
        <dbReference type="ARBA" id="ARBA00023026"/>
    </source>
</evidence>
<feature type="domain" description="LysM" evidence="4">
    <location>
        <begin position="65"/>
        <end position="112"/>
    </location>
</feature>
<dbReference type="Proteomes" id="UP000799770">
    <property type="component" value="Unassembled WGS sequence"/>
</dbReference>
<gene>
    <name evidence="5" type="ORF">BDV96DRAFT_598402</name>
</gene>
<evidence type="ECO:0000256" key="1">
    <source>
        <dbReference type="ARBA" id="ARBA00022669"/>
    </source>
</evidence>
<feature type="chain" id="PRO_5025339568" description="LysM domain-containing protein" evidence="3">
    <location>
        <begin position="20"/>
        <end position="200"/>
    </location>
</feature>
<evidence type="ECO:0000259" key="4">
    <source>
        <dbReference type="PROSITE" id="PS51782"/>
    </source>
</evidence>